<dbReference type="EMBL" id="CP002326">
    <property type="protein sequence ID" value="ADQ40105.1"/>
    <property type="molecule type" value="Genomic_DNA"/>
</dbReference>
<dbReference type="Proteomes" id="UP000009256">
    <property type="component" value="Chromosome"/>
</dbReference>
<dbReference type="KEGG" id="cki:Calkr_0559"/>
<reference key="1">
    <citation type="submission" date="2010-11" db="EMBL/GenBank/DDBJ databases">
        <title>Complete sequence of chromosome of Caldicellulosiruptor kristjanssonii 177R1B.</title>
        <authorList>
            <consortium name="US DOE Joint Genome Institute"/>
            <person name="Lucas S."/>
            <person name="Copeland A."/>
            <person name="Lapidus A."/>
            <person name="Cheng J.-F."/>
            <person name="Bruce D."/>
            <person name="Goodwin L."/>
            <person name="Pitluck S."/>
            <person name="Davenport K."/>
            <person name="Detter J.C."/>
            <person name="Han C."/>
            <person name="Tapia R."/>
            <person name="Land M."/>
            <person name="Hauser L."/>
            <person name="Jeffries C."/>
            <person name="Kyrpides N."/>
            <person name="Ivanova N."/>
            <person name="Mikhailova N."/>
            <person name="Blumer-Schuette S.E."/>
            <person name="Kelly R.M."/>
            <person name="Woyke T."/>
        </authorList>
    </citation>
    <scope>NUCLEOTIDE SEQUENCE</scope>
    <source>
        <strain>177R1B</strain>
    </source>
</reference>
<organism evidence="1 2">
    <name type="scientific">Caldicellulosiruptor acetigenus (strain ATCC 700853 / DSM 12137 / I77R1B)</name>
    <name type="common">Caldicellulosiruptor kristjanssonii</name>
    <dbReference type="NCBI Taxonomy" id="632335"/>
    <lineage>
        <taxon>Bacteria</taxon>
        <taxon>Bacillati</taxon>
        <taxon>Bacillota</taxon>
        <taxon>Bacillota incertae sedis</taxon>
        <taxon>Caldicellulosiruptorales</taxon>
        <taxon>Caldicellulosiruptoraceae</taxon>
        <taxon>Caldicellulosiruptor</taxon>
    </lineage>
</organism>
<accession>E4S9W4</accession>
<evidence type="ECO:0000313" key="1">
    <source>
        <dbReference type="EMBL" id="ADQ40105.1"/>
    </source>
</evidence>
<reference evidence="1 2" key="2">
    <citation type="journal article" date="2011" name="J. Bacteriol.">
        <title>Complete genome sequences for the anaerobic, extremely thermophilic plant biomass-degrading bacteria Caldicellulosiruptor hydrothermalis, Caldicellulosiruptor kristjanssonii, Caldicellulosiruptor kronotskyensis, Caldicellulosiruptor owensenis, and Caldicellulosiruptor lactoaceticus.</title>
        <authorList>
            <person name="Blumer-Schuette S.E."/>
            <person name="Ozdemir I."/>
            <person name="Mistry D."/>
            <person name="Lucas S."/>
            <person name="Lapidus A."/>
            <person name="Cheng J.F."/>
            <person name="Goodwin L.A."/>
            <person name="Pitluck S."/>
            <person name="Land M.L."/>
            <person name="Hauser L.J."/>
            <person name="Woyke T."/>
            <person name="Mikhailova N."/>
            <person name="Pati A."/>
            <person name="Kyrpides N.C."/>
            <person name="Ivanova N."/>
            <person name="Detter J.C."/>
            <person name="Walston-Davenport K."/>
            <person name="Han S."/>
            <person name="Adams M.W."/>
            <person name="Kelly R.M."/>
        </authorList>
    </citation>
    <scope>NUCLEOTIDE SEQUENCE [LARGE SCALE GENOMIC DNA]</scope>
    <source>
        <strain evidence="2">ATCC 700853 / DSM 12137 / I77R1B</strain>
    </source>
</reference>
<proteinExistence type="predicted"/>
<protein>
    <submittedName>
        <fullName evidence="1">Uncharacterized protein</fullName>
    </submittedName>
</protein>
<sequence length="114" mass="12998">MAQVISHDILNIFHTFGLTGTSAEKFIAIVLKNGIPLVLTIEKISRRNIDFEVIEKYIPKINNRICVDHTNILNSFVIELLENLNCNIKCNTFLKGSGNYKLIIINKKKINTKK</sequence>
<gene>
    <name evidence="1" type="ordered locus">Calkr_0559</name>
</gene>
<evidence type="ECO:0000313" key="2">
    <source>
        <dbReference type="Proteomes" id="UP000009256"/>
    </source>
</evidence>
<dbReference type="RefSeq" id="WP_013431942.1">
    <property type="nucleotide sequence ID" value="NC_014721.1"/>
</dbReference>
<dbReference type="STRING" id="632335.Calkr_0559"/>
<dbReference type="HOGENOM" id="CLU_2116472_0_0_9"/>
<keyword evidence="2" id="KW-1185">Reference proteome</keyword>
<name>E4S9W4_CALA7</name>
<dbReference type="AlphaFoldDB" id="E4S9W4"/>